<dbReference type="EMBL" id="FJVC01000107">
    <property type="protein sequence ID" value="CZT42911.1"/>
    <property type="molecule type" value="Genomic_DNA"/>
</dbReference>
<proteinExistence type="predicted"/>
<evidence type="ECO:0000256" key="1">
    <source>
        <dbReference type="SAM" id="MobiDB-lite"/>
    </source>
</evidence>
<organism evidence="2 3">
    <name type="scientific">Rhynchosporium secalis</name>
    <name type="common">Barley scald fungus</name>
    <dbReference type="NCBI Taxonomy" id="38038"/>
    <lineage>
        <taxon>Eukaryota</taxon>
        <taxon>Fungi</taxon>
        <taxon>Dikarya</taxon>
        <taxon>Ascomycota</taxon>
        <taxon>Pezizomycotina</taxon>
        <taxon>Leotiomycetes</taxon>
        <taxon>Helotiales</taxon>
        <taxon>Ploettnerulaceae</taxon>
        <taxon>Rhynchosporium</taxon>
    </lineage>
</organism>
<evidence type="ECO:0000313" key="3">
    <source>
        <dbReference type="Proteomes" id="UP000177625"/>
    </source>
</evidence>
<reference evidence="3" key="1">
    <citation type="submission" date="2016-03" db="EMBL/GenBank/DDBJ databases">
        <authorList>
            <person name="Guldener U."/>
        </authorList>
    </citation>
    <scope>NUCLEOTIDE SEQUENCE [LARGE SCALE GENOMIC DNA]</scope>
</reference>
<dbReference type="Proteomes" id="UP000177625">
    <property type="component" value="Unassembled WGS sequence"/>
</dbReference>
<dbReference type="AlphaFoldDB" id="A0A1E1M1C8"/>
<keyword evidence="3" id="KW-1185">Reference proteome</keyword>
<name>A0A1E1M1C8_RHYSE</name>
<feature type="compositionally biased region" description="Polar residues" evidence="1">
    <location>
        <begin position="128"/>
        <end position="151"/>
    </location>
</feature>
<accession>A0A1E1M1C8</accession>
<gene>
    <name evidence="2" type="ORF">RSE6_02870</name>
</gene>
<sequence>MGCPLFVTPKEPKEEKKEEIVPAQAQSVANSIATIQPHAIAAGLHPRSIQVAGVTDQFSRMLDIGIGTRDFTPRPIMHTRIGALTTAEVLPEDREIPNRLYYDSQSNTHPPRRRQQVRTTFEPLASASIPSRPTPSATTEGQPSNVSSRTLMTSLPDIEALRRQLEVLREQVDIFMDGRIVPIRVERGEEDPVMQLNNINASGNSRRQSGTQSRLANYVSLQSVHPYYGWIVPETSDNDSRLNDPTFPDFPHLRPEMLFMDLDRGLGTAHANNVGRSPSPPIRSAAPSPPLSRHVRSRHGADIHQHHPNCPCVDCWHT</sequence>
<feature type="region of interest" description="Disordered" evidence="1">
    <location>
        <begin position="123"/>
        <end position="151"/>
    </location>
</feature>
<evidence type="ECO:0000313" key="2">
    <source>
        <dbReference type="EMBL" id="CZT42911.1"/>
    </source>
</evidence>
<protein>
    <submittedName>
        <fullName evidence="2">Uncharacterized protein</fullName>
    </submittedName>
</protein>
<feature type="region of interest" description="Disordered" evidence="1">
    <location>
        <begin position="269"/>
        <end position="295"/>
    </location>
</feature>